<comment type="function">
    <text evidence="1">Plays an important role in the de novo pathway of purine nucleotide biosynthesis. Catalyzes the first committed step in the biosynthesis of AMP from IMP.</text>
</comment>
<comment type="caution">
    <text evidence="2">The sequence shown here is derived from an EMBL/GenBank/DDBJ whole genome shotgun (WGS) entry which is preliminary data.</text>
</comment>
<dbReference type="GO" id="GO:0000287">
    <property type="term" value="F:magnesium ion binding"/>
    <property type="evidence" value="ECO:0007669"/>
    <property type="project" value="UniProtKB-UniRule"/>
</dbReference>
<evidence type="ECO:0000313" key="3">
    <source>
        <dbReference type="Proteomes" id="UP000177869"/>
    </source>
</evidence>
<accession>A0A1F6UU45</accession>
<dbReference type="GO" id="GO:0005737">
    <property type="term" value="C:cytoplasm"/>
    <property type="evidence" value="ECO:0007669"/>
    <property type="project" value="UniProtKB-SubCell"/>
</dbReference>
<dbReference type="GO" id="GO:0046040">
    <property type="term" value="P:IMP metabolic process"/>
    <property type="evidence" value="ECO:0007669"/>
    <property type="project" value="TreeGrafter"/>
</dbReference>
<dbReference type="Pfam" id="PF00709">
    <property type="entry name" value="Adenylsucc_synt"/>
    <property type="match status" value="1"/>
</dbReference>
<dbReference type="GO" id="GO:0004019">
    <property type="term" value="F:adenylosuccinate synthase activity"/>
    <property type="evidence" value="ECO:0007669"/>
    <property type="project" value="UniProtKB-UniRule"/>
</dbReference>
<sequence length="131" mass="15095">MTGRLRRIGWLDIPLLKYAIDINNATQITLTKLDVFDGFKKIKVCISYIVDGQRTTEILFDLSRANHAKGRAGIKCIYKSFPIWKGKLSRYGNDLPKEALTYVKFLEKTLGVKIIYVGTGPEEHQVIERYW</sequence>
<dbReference type="AlphaFoldDB" id="A0A1F6UU45"/>
<dbReference type="InterPro" id="IPR042111">
    <property type="entry name" value="Adenylosuccinate_synth_dom3"/>
</dbReference>
<dbReference type="HAMAP" id="MF_00011">
    <property type="entry name" value="Adenylosucc_synth"/>
    <property type="match status" value="1"/>
</dbReference>
<dbReference type="PANTHER" id="PTHR11846">
    <property type="entry name" value="ADENYLOSUCCINATE SYNTHETASE"/>
    <property type="match status" value="1"/>
</dbReference>
<comment type="pathway">
    <text evidence="1">Purine metabolism; AMP biosynthesis via de novo pathway; AMP from IMP: step 1/2.</text>
</comment>
<organism evidence="2 3">
    <name type="scientific">Candidatus Nomurabacteria bacterium RIFCSPHIGHO2_01_FULL_38_19</name>
    <dbReference type="NCBI Taxonomy" id="1801732"/>
    <lineage>
        <taxon>Bacteria</taxon>
        <taxon>Candidatus Nomuraibacteriota</taxon>
    </lineage>
</organism>
<feature type="binding site" evidence="1">
    <location>
        <position position="6"/>
    </location>
    <ligand>
        <name>GTP</name>
        <dbReference type="ChEBI" id="CHEBI:37565"/>
    </ligand>
</feature>
<dbReference type="GO" id="GO:0044208">
    <property type="term" value="P:'de novo' AMP biosynthetic process"/>
    <property type="evidence" value="ECO:0007669"/>
    <property type="project" value="UniProtKB-UniRule"/>
</dbReference>
<keyword evidence="1" id="KW-0963">Cytoplasm</keyword>
<reference evidence="2 3" key="1">
    <citation type="journal article" date="2016" name="Nat. Commun.">
        <title>Thousands of microbial genomes shed light on interconnected biogeochemical processes in an aquifer system.</title>
        <authorList>
            <person name="Anantharaman K."/>
            <person name="Brown C.T."/>
            <person name="Hug L.A."/>
            <person name="Sharon I."/>
            <person name="Castelle C.J."/>
            <person name="Probst A.J."/>
            <person name="Thomas B.C."/>
            <person name="Singh A."/>
            <person name="Wilkins M.J."/>
            <person name="Karaoz U."/>
            <person name="Brodie E.L."/>
            <person name="Williams K.H."/>
            <person name="Hubbard S.S."/>
            <person name="Banfield J.F."/>
        </authorList>
    </citation>
    <scope>NUCLEOTIDE SEQUENCE [LARGE SCALE GENOMIC DNA]</scope>
</reference>
<keyword evidence="1" id="KW-0342">GTP-binding</keyword>
<proteinExistence type="inferred from homology"/>
<dbReference type="SMART" id="SM00788">
    <property type="entry name" value="Adenylsucc_synt"/>
    <property type="match status" value="1"/>
</dbReference>
<feature type="binding site" evidence="1">
    <location>
        <begin position="32"/>
        <end position="34"/>
    </location>
    <ligand>
        <name>GTP</name>
        <dbReference type="ChEBI" id="CHEBI:37565"/>
    </ligand>
</feature>
<dbReference type="GO" id="GO:0005525">
    <property type="term" value="F:GTP binding"/>
    <property type="evidence" value="ECO:0007669"/>
    <property type="project" value="UniProtKB-UniRule"/>
</dbReference>
<dbReference type="UniPathway" id="UPA00075">
    <property type="reaction ID" value="UER00335"/>
</dbReference>
<keyword evidence="1" id="KW-0547">Nucleotide-binding</keyword>
<dbReference type="EC" id="6.3.4.4" evidence="1"/>
<comment type="similarity">
    <text evidence="1">Belongs to the adenylosuccinate synthetase family.</text>
</comment>
<feature type="binding site" description="in other chain" evidence="1">
    <location>
        <position position="4"/>
    </location>
    <ligand>
        <name>IMP</name>
        <dbReference type="ChEBI" id="CHEBI:58053"/>
        <note>ligand shared between dimeric partners</note>
    </ligand>
</feature>
<comment type="subcellular location">
    <subcellularLocation>
        <location evidence="1">Cytoplasm</location>
    </subcellularLocation>
</comment>
<protein>
    <recommendedName>
        <fullName evidence="1">Adenylosuccinate synthetase</fullName>
        <shortName evidence="1">AMPSase</shortName>
        <shortName evidence="1">AdSS</shortName>
        <ecNumber evidence="1">6.3.4.4</ecNumber>
    </recommendedName>
    <alternativeName>
        <fullName evidence="1">IMP--aspartate ligase</fullName>
    </alternativeName>
</protein>
<dbReference type="InterPro" id="IPR001114">
    <property type="entry name" value="Adenylosuccinate_synthetase"/>
</dbReference>
<keyword evidence="1" id="KW-0436">Ligase</keyword>
<comment type="catalytic activity">
    <reaction evidence="1">
        <text>IMP + L-aspartate + GTP = N(6)-(1,2-dicarboxyethyl)-AMP + GDP + phosphate + 2 H(+)</text>
        <dbReference type="Rhea" id="RHEA:15753"/>
        <dbReference type="ChEBI" id="CHEBI:15378"/>
        <dbReference type="ChEBI" id="CHEBI:29991"/>
        <dbReference type="ChEBI" id="CHEBI:37565"/>
        <dbReference type="ChEBI" id="CHEBI:43474"/>
        <dbReference type="ChEBI" id="CHEBI:57567"/>
        <dbReference type="ChEBI" id="CHEBI:58053"/>
        <dbReference type="ChEBI" id="CHEBI:58189"/>
        <dbReference type="EC" id="6.3.4.4"/>
    </reaction>
</comment>
<gene>
    <name evidence="1" type="primary">purA</name>
    <name evidence="2" type="ORF">A2814_03535</name>
</gene>
<dbReference type="STRING" id="1801732.A2814_03535"/>
<dbReference type="PANTHER" id="PTHR11846:SF0">
    <property type="entry name" value="ADENYLOSUCCINATE SYNTHETASE"/>
    <property type="match status" value="1"/>
</dbReference>
<keyword evidence="1" id="KW-0658">Purine biosynthesis</keyword>
<dbReference type="EMBL" id="MFTI01000013">
    <property type="protein sequence ID" value="OGI60856.1"/>
    <property type="molecule type" value="Genomic_DNA"/>
</dbReference>
<evidence type="ECO:0000313" key="2">
    <source>
        <dbReference type="EMBL" id="OGI60856.1"/>
    </source>
</evidence>
<feature type="binding site" evidence="1">
    <location>
        <begin position="118"/>
        <end position="120"/>
    </location>
    <ligand>
        <name>GTP</name>
        <dbReference type="ChEBI" id="CHEBI:37565"/>
    </ligand>
</feature>
<dbReference type="Proteomes" id="UP000177869">
    <property type="component" value="Unassembled WGS sequence"/>
</dbReference>
<dbReference type="InterPro" id="IPR027417">
    <property type="entry name" value="P-loop_NTPase"/>
</dbReference>
<comment type="cofactor">
    <cofactor evidence="1">
        <name>Mg(2+)</name>
        <dbReference type="ChEBI" id="CHEBI:18420"/>
    </cofactor>
    <text evidence="1">Binds 1 Mg(2+) ion per subunit.</text>
</comment>
<keyword evidence="1" id="KW-0460">Magnesium</keyword>
<comment type="caution">
    <text evidence="1">Lacks conserved residue(s) required for the propagation of feature annotation.</text>
</comment>
<dbReference type="SUPFAM" id="SSF52540">
    <property type="entry name" value="P-loop containing nucleoside triphosphate hydrolases"/>
    <property type="match status" value="1"/>
</dbReference>
<name>A0A1F6UU45_9BACT</name>
<evidence type="ECO:0000256" key="1">
    <source>
        <dbReference type="HAMAP-Rule" id="MF_00011"/>
    </source>
</evidence>
<comment type="subunit">
    <text evidence="1">Homodimer.</text>
</comment>
<dbReference type="Gene3D" id="3.90.170.10">
    <property type="entry name" value="Adenylosuccinate Synthetase, subunit A, domain 3"/>
    <property type="match status" value="1"/>
</dbReference>
<keyword evidence="1" id="KW-0479">Metal-binding</keyword>